<reference evidence="3" key="1">
    <citation type="submission" date="2020-08" db="EMBL/GenBank/DDBJ databases">
        <authorList>
            <person name="Cejkova D."/>
            <person name="Kubasova T."/>
            <person name="Jahodarova E."/>
            <person name="Rychlik I."/>
        </authorList>
    </citation>
    <scope>NUCLEOTIDE SEQUENCE</scope>
    <source>
        <strain evidence="3">An836</strain>
    </source>
</reference>
<feature type="compositionally biased region" description="Low complexity" evidence="1">
    <location>
        <begin position="316"/>
        <end position="335"/>
    </location>
</feature>
<keyword evidence="2" id="KW-0812">Transmembrane</keyword>
<feature type="compositionally biased region" description="Low complexity" evidence="1">
    <location>
        <begin position="286"/>
        <end position="304"/>
    </location>
</feature>
<feature type="compositionally biased region" description="Polar residues" evidence="1">
    <location>
        <begin position="199"/>
        <end position="218"/>
    </location>
</feature>
<organism evidence="3 4">
    <name type="scientific">Bifidobacterium pullorum subsp. saeculare</name>
    <dbReference type="NCBI Taxonomy" id="78257"/>
    <lineage>
        <taxon>Bacteria</taxon>
        <taxon>Bacillati</taxon>
        <taxon>Actinomycetota</taxon>
        <taxon>Actinomycetes</taxon>
        <taxon>Bifidobacteriales</taxon>
        <taxon>Bifidobacteriaceae</taxon>
        <taxon>Bifidobacterium</taxon>
    </lineage>
</organism>
<sequence length="346" mass="33387">MRNFFKGISWSQIAAGALAAVTSFLLSAKIGIAGSVIGVAVGSIVSAVASQIYRNIINASNEKLLAVAGLSPDGADGATSDGGDGADDRTRVLGDITAPSAPPAPPLGAGAGDETRVIALDATAHAVGRGRSVAGRAGDAARHGVTGTGPLERSRMRRNKRIAIVVAVASALAAVGITAGIIMAVTGGQGTDSVVRDLVSQQTTRQAPSDTDQNQSPSGDGASRTDGDSTRRDEQDGDALSGTDEGTDSSGTQQGTDADRTGSTGGEQSTAPSDGQTGTSTDQSGATPQSGSSAPQSSTPPSGSSQGGATAGSGSGSSAPSTSGGQSSNDTATGGQTSGGGAGSAD</sequence>
<keyword evidence="2" id="KW-0472">Membrane</keyword>
<protein>
    <submittedName>
        <fullName evidence="3">Uncharacterized protein</fullName>
    </submittedName>
</protein>
<dbReference type="RefSeq" id="WP_204469473.1">
    <property type="nucleotide sequence ID" value="NZ_JACLYU010000016.1"/>
</dbReference>
<feature type="compositionally biased region" description="Low complexity" evidence="1">
    <location>
        <begin position="129"/>
        <end position="138"/>
    </location>
</feature>
<reference evidence="3" key="2">
    <citation type="journal article" date="2021" name="Sci. Rep.">
        <title>The distribution of antibiotic resistance genes in chicken gut microbiota commensals.</title>
        <authorList>
            <person name="Juricova H."/>
            <person name="Matiasovicova J."/>
            <person name="Kubasova T."/>
            <person name="Cejkova D."/>
            <person name="Rychlik I."/>
        </authorList>
    </citation>
    <scope>NUCLEOTIDE SEQUENCE</scope>
    <source>
        <strain evidence="3">An836</strain>
    </source>
</reference>
<evidence type="ECO:0000256" key="1">
    <source>
        <dbReference type="SAM" id="MobiDB-lite"/>
    </source>
</evidence>
<keyword evidence="2" id="KW-1133">Transmembrane helix</keyword>
<keyword evidence="4" id="KW-1185">Reference proteome</keyword>
<feature type="region of interest" description="Disordered" evidence="1">
    <location>
        <begin position="129"/>
        <end position="153"/>
    </location>
</feature>
<gene>
    <name evidence="3" type="ORF">H7U32_07570</name>
</gene>
<evidence type="ECO:0000313" key="3">
    <source>
        <dbReference type="EMBL" id="MBM6700155.1"/>
    </source>
</evidence>
<feature type="compositionally biased region" description="Gly residues" evidence="1">
    <location>
        <begin position="305"/>
        <end position="315"/>
    </location>
</feature>
<feature type="compositionally biased region" description="Basic and acidic residues" evidence="1">
    <location>
        <begin position="223"/>
        <end position="234"/>
    </location>
</feature>
<dbReference type="EMBL" id="JACLYU010000016">
    <property type="protein sequence ID" value="MBM6700155.1"/>
    <property type="molecule type" value="Genomic_DNA"/>
</dbReference>
<evidence type="ECO:0000313" key="4">
    <source>
        <dbReference type="Proteomes" id="UP000718821"/>
    </source>
</evidence>
<name>A0A938WYX7_9BIFI</name>
<comment type="caution">
    <text evidence="3">The sequence shown here is derived from an EMBL/GenBank/DDBJ whole genome shotgun (WGS) entry which is preliminary data.</text>
</comment>
<proteinExistence type="predicted"/>
<feature type="transmembrane region" description="Helical" evidence="2">
    <location>
        <begin position="7"/>
        <end position="26"/>
    </location>
</feature>
<feature type="transmembrane region" description="Helical" evidence="2">
    <location>
        <begin position="162"/>
        <end position="185"/>
    </location>
</feature>
<accession>A0A938WYX7</accession>
<feature type="compositionally biased region" description="Polar residues" evidence="1">
    <location>
        <begin position="266"/>
        <end position="285"/>
    </location>
</feature>
<dbReference type="AlphaFoldDB" id="A0A938WYX7"/>
<evidence type="ECO:0000256" key="2">
    <source>
        <dbReference type="SAM" id="Phobius"/>
    </source>
</evidence>
<feature type="region of interest" description="Disordered" evidence="1">
    <location>
        <begin position="199"/>
        <end position="346"/>
    </location>
</feature>
<dbReference type="Proteomes" id="UP000718821">
    <property type="component" value="Unassembled WGS sequence"/>
</dbReference>
<feature type="transmembrane region" description="Helical" evidence="2">
    <location>
        <begin position="32"/>
        <end position="53"/>
    </location>
</feature>
<feature type="compositionally biased region" description="Gly residues" evidence="1">
    <location>
        <begin position="336"/>
        <end position="346"/>
    </location>
</feature>